<dbReference type="InterPro" id="IPR042100">
    <property type="entry name" value="Bug_dom1"/>
</dbReference>
<dbReference type="PANTHER" id="PTHR42928:SF1">
    <property type="entry name" value="BLR4371 PROTEIN"/>
    <property type="match status" value="1"/>
</dbReference>
<evidence type="ECO:0000256" key="2">
    <source>
        <dbReference type="SAM" id="SignalP"/>
    </source>
</evidence>
<dbReference type="Gene3D" id="3.40.190.150">
    <property type="entry name" value="Bordetella uptake gene, domain 1"/>
    <property type="match status" value="1"/>
</dbReference>
<gene>
    <name evidence="3" type="ORF">GCM10009613_47240</name>
</gene>
<evidence type="ECO:0000313" key="4">
    <source>
        <dbReference type="Proteomes" id="UP001501414"/>
    </source>
</evidence>
<dbReference type="Gene3D" id="3.40.190.10">
    <property type="entry name" value="Periplasmic binding protein-like II"/>
    <property type="match status" value="1"/>
</dbReference>
<sequence>MNRPWRSTRRSALLTAAVGASALLLTACAGGGGGTDENGVYSPGDSVTMLVPFAAGGGSDLAGRAIAGGLEPITGATITVDNLVGGSGAVGYAQLVGSRGDATTLLAAETSLVTLPIVQDVPFSYQDFTPIMKVGEDYNVITVRADSPHQTCTDVVEAADETSIGVAGTSGPEFITWRMVEMETGASFDRVNFESGGEVTAALLGGHIDAAGMNPGEILGQLESGDARALCVLAPQRYEYEALADIPTGAEQGIPVEFAQWRGIVAPGDIPAEARDYWIDAGREFAESDAYSTYVADNLLQASASYGDEFGAYLDEYHADVASVLDNG</sequence>
<keyword evidence="4" id="KW-1185">Reference proteome</keyword>
<organism evidence="3 4">
    <name type="scientific">Pseudonocardia kongjuensis</name>
    <dbReference type="NCBI Taxonomy" id="102227"/>
    <lineage>
        <taxon>Bacteria</taxon>
        <taxon>Bacillati</taxon>
        <taxon>Actinomycetota</taxon>
        <taxon>Actinomycetes</taxon>
        <taxon>Pseudonocardiales</taxon>
        <taxon>Pseudonocardiaceae</taxon>
        <taxon>Pseudonocardia</taxon>
    </lineage>
</organism>
<protein>
    <submittedName>
        <fullName evidence="3">Tripartite tricarboxylate transporter substrate binding protein</fullName>
    </submittedName>
</protein>
<evidence type="ECO:0000256" key="1">
    <source>
        <dbReference type="ARBA" id="ARBA00006987"/>
    </source>
</evidence>
<dbReference type="PROSITE" id="PS51257">
    <property type="entry name" value="PROKAR_LIPOPROTEIN"/>
    <property type="match status" value="1"/>
</dbReference>
<feature type="chain" id="PRO_5047084595" evidence="2">
    <location>
        <begin position="30"/>
        <end position="328"/>
    </location>
</feature>
<reference evidence="3 4" key="1">
    <citation type="journal article" date="2019" name="Int. J. Syst. Evol. Microbiol.">
        <title>The Global Catalogue of Microorganisms (GCM) 10K type strain sequencing project: providing services to taxonomists for standard genome sequencing and annotation.</title>
        <authorList>
            <consortium name="The Broad Institute Genomics Platform"/>
            <consortium name="The Broad Institute Genome Sequencing Center for Infectious Disease"/>
            <person name="Wu L."/>
            <person name="Ma J."/>
        </authorList>
    </citation>
    <scope>NUCLEOTIDE SEQUENCE [LARGE SCALE GENOMIC DNA]</scope>
    <source>
        <strain evidence="3 4">JCM 11896</strain>
    </source>
</reference>
<dbReference type="RefSeq" id="WP_344026167.1">
    <property type="nucleotide sequence ID" value="NZ_BAAAJK010000033.1"/>
</dbReference>
<accession>A0ABN1Y2R6</accession>
<keyword evidence="2" id="KW-0732">Signal</keyword>
<evidence type="ECO:0000313" key="3">
    <source>
        <dbReference type="EMBL" id="GAA1396263.1"/>
    </source>
</evidence>
<dbReference type="Pfam" id="PF03401">
    <property type="entry name" value="TctC"/>
    <property type="match status" value="1"/>
</dbReference>
<dbReference type="InterPro" id="IPR005064">
    <property type="entry name" value="BUG"/>
</dbReference>
<dbReference type="PIRSF" id="PIRSF017082">
    <property type="entry name" value="YflP"/>
    <property type="match status" value="1"/>
</dbReference>
<proteinExistence type="inferred from homology"/>
<name>A0ABN1Y2R6_9PSEU</name>
<comment type="caution">
    <text evidence="3">The sequence shown here is derived from an EMBL/GenBank/DDBJ whole genome shotgun (WGS) entry which is preliminary data.</text>
</comment>
<comment type="similarity">
    <text evidence="1">Belongs to the UPF0065 (bug) family.</text>
</comment>
<dbReference type="EMBL" id="BAAAJK010000033">
    <property type="protein sequence ID" value="GAA1396263.1"/>
    <property type="molecule type" value="Genomic_DNA"/>
</dbReference>
<dbReference type="PANTHER" id="PTHR42928">
    <property type="entry name" value="TRICARBOXYLATE-BINDING PROTEIN"/>
    <property type="match status" value="1"/>
</dbReference>
<dbReference type="Proteomes" id="UP001501414">
    <property type="component" value="Unassembled WGS sequence"/>
</dbReference>
<feature type="signal peptide" evidence="2">
    <location>
        <begin position="1"/>
        <end position="29"/>
    </location>
</feature>
<dbReference type="SUPFAM" id="SSF53850">
    <property type="entry name" value="Periplasmic binding protein-like II"/>
    <property type="match status" value="1"/>
</dbReference>
<dbReference type="CDD" id="cd07012">
    <property type="entry name" value="PBP2_Bug_TTT"/>
    <property type="match status" value="1"/>
</dbReference>